<accession>A0ABS8BZW7</accession>
<dbReference type="Proteomes" id="UP000633814">
    <property type="component" value="Unassembled WGS sequence"/>
</dbReference>
<evidence type="ECO:0000313" key="1">
    <source>
        <dbReference type="EMBL" id="MCB5225626.1"/>
    </source>
</evidence>
<dbReference type="EMBL" id="JAEINI020000001">
    <property type="protein sequence ID" value="MCB5225626.1"/>
    <property type="molecule type" value="Genomic_DNA"/>
</dbReference>
<evidence type="ECO:0000313" key="2">
    <source>
        <dbReference type="Proteomes" id="UP000633814"/>
    </source>
</evidence>
<comment type="caution">
    <text evidence="1">The sequence shown here is derived from an EMBL/GenBank/DDBJ whole genome shotgun (WGS) entry which is preliminary data.</text>
</comment>
<sequence>MTTAIRLLQHAAAQLRQEGKKPSLALFKAKLTGQLNAPELFTAYQQWRQQPIAEEDPALVADLAFSRPINAEQDMSSQLNRIEQKLDLLISLLENNNVSR</sequence>
<proteinExistence type="predicted"/>
<gene>
    <name evidence="1" type="ORF">JAO78_002215</name>
</gene>
<reference evidence="1 2" key="1">
    <citation type="submission" date="2021-10" db="EMBL/GenBank/DDBJ databases">
        <title>Alishewanella koreense sp. nov. isolated from seawater of southwestern coast in South Korea and the proposal for the reclassification of Rheinheimera perlucida and Rheinheimera tuosuensis as Arsukibacterium perlucida and Arsukibacterium tuosuensis.</title>
        <authorList>
            <person name="Kim K.H."/>
            <person name="Ruan W."/>
            <person name="Kim K.R."/>
            <person name="Baek J.H."/>
            <person name="Jeon C.O."/>
        </authorList>
    </citation>
    <scope>NUCLEOTIDE SEQUENCE [LARGE SCALE GENOMIC DNA]</scope>
    <source>
        <strain evidence="1 2">16-MA</strain>
    </source>
</reference>
<dbReference type="RefSeq" id="WP_226749714.1">
    <property type="nucleotide sequence ID" value="NZ_JAEINI020000001.1"/>
</dbReference>
<keyword evidence="2" id="KW-1185">Reference proteome</keyword>
<protein>
    <submittedName>
        <fullName evidence="1">Uncharacterized protein</fullName>
    </submittedName>
</protein>
<organism evidence="1 2">
    <name type="scientific">Alishewanella maricola</name>
    <dbReference type="NCBI Taxonomy" id="2795740"/>
    <lineage>
        <taxon>Bacteria</taxon>
        <taxon>Pseudomonadati</taxon>
        <taxon>Pseudomonadota</taxon>
        <taxon>Gammaproteobacteria</taxon>
        <taxon>Alteromonadales</taxon>
        <taxon>Alteromonadaceae</taxon>
        <taxon>Alishewanella</taxon>
    </lineage>
</organism>
<name>A0ABS8BZW7_9ALTE</name>